<dbReference type="InterPro" id="IPR021373">
    <property type="entry name" value="DUF2993"/>
</dbReference>
<dbReference type="Proteomes" id="UP000325211">
    <property type="component" value="Chromosome"/>
</dbReference>
<dbReference type="EMBL" id="CP029190">
    <property type="protein sequence ID" value="QES52432.1"/>
    <property type="molecule type" value="Genomic_DNA"/>
</dbReference>
<dbReference type="AlphaFoldDB" id="A0A5P2DB83"/>
<reference evidence="1 2" key="1">
    <citation type="submission" date="2018-05" db="EMBL/GenBank/DDBJ databases">
        <title>Streptomyces venezuelae.</title>
        <authorList>
            <person name="Kim W."/>
            <person name="Lee N."/>
            <person name="Cho B.-K."/>
        </authorList>
    </citation>
    <scope>NUCLEOTIDE SEQUENCE [LARGE SCALE GENOMIC DNA]</scope>
    <source>
        <strain evidence="1 2">ATCC 21782</strain>
    </source>
</reference>
<organism evidence="1 2">
    <name type="scientific">Streptomyces venezuelae</name>
    <dbReference type="NCBI Taxonomy" id="54571"/>
    <lineage>
        <taxon>Bacteria</taxon>
        <taxon>Bacillati</taxon>
        <taxon>Actinomycetota</taxon>
        <taxon>Actinomycetes</taxon>
        <taxon>Kitasatosporales</taxon>
        <taxon>Streptomycetaceae</taxon>
        <taxon>Streptomyces</taxon>
    </lineage>
</organism>
<proteinExistence type="predicted"/>
<accession>A0A5P2DB83</accession>
<sequence>MRLIRVLLIIGLVLVGLLVAADRIAVGYAEDKMAEKVRTHRAAIDGTEVDISGFPFLTQALGHRLDRVDVHLKGVEATADGRRMRIARLDSRFHDVKLNGDYTGGTAERADGSALVTYEDLTKASTSGATVTYGGSPGKVKVTATVDLLGRSITRSVISTITLVDGSTVRVRADEVPGGGIPGLEELVRSETDFDRRLDGGLPAGLKLSALTSDQEGVHLTVSGSKVDLAG</sequence>
<dbReference type="OrthoDB" id="3215846at2"/>
<gene>
    <name evidence="1" type="ORF">DEJ50_15190</name>
</gene>
<name>A0A5P2DB83_STRVZ</name>
<dbReference type="Pfam" id="PF11209">
    <property type="entry name" value="LmeA"/>
    <property type="match status" value="1"/>
</dbReference>
<evidence type="ECO:0000313" key="1">
    <source>
        <dbReference type="EMBL" id="QES52432.1"/>
    </source>
</evidence>
<evidence type="ECO:0000313" key="2">
    <source>
        <dbReference type="Proteomes" id="UP000325211"/>
    </source>
</evidence>
<protein>
    <submittedName>
        <fullName evidence="1">DUF2993 domain-containing protein</fullName>
    </submittedName>
</protein>